<evidence type="ECO:0000256" key="6">
    <source>
        <dbReference type="ARBA" id="ARBA00023080"/>
    </source>
</evidence>
<evidence type="ECO:0000256" key="5">
    <source>
        <dbReference type="ARBA" id="ARBA00022842"/>
    </source>
</evidence>
<dbReference type="EMBL" id="CAJNOL010000014">
    <property type="protein sequence ID" value="CAF0744453.1"/>
    <property type="molecule type" value="Genomic_DNA"/>
</dbReference>
<dbReference type="GO" id="GO:0006226">
    <property type="term" value="P:dUMP biosynthetic process"/>
    <property type="evidence" value="ECO:0007669"/>
    <property type="project" value="UniProtKB-UniRule"/>
</dbReference>
<dbReference type="Proteomes" id="UP000663823">
    <property type="component" value="Unassembled WGS sequence"/>
</dbReference>
<dbReference type="InterPro" id="IPR029054">
    <property type="entry name" value="dUTPase-like"/>
</dbReference>
<keyword evidence="6 9" id="KW-0546">Nucleotide metabolism</keyword>
<dbReference type="GO" id="GO:0004170">
    <property type="term" value="F:dUTP diphosphatase activity"/>
    <property type="evidence" value="ECO:0007669"/>
    <property type="project" value="UniProtKB-UniRule"/>
</dbReference>
<proteinExistence type="inferred from homology"/>
<dbReference type="NCBIfam" id="TIGR00576">
    <property type="entry name" value="dut"/>
    <property type="match status" value="1"/>
</dbReference>
<accession>A0A813P3X5</accession>
<evidence type="ECO:0000313" key="21">
    <source>
        <dbReference type="Proteomes" id="UP000663870"/>
    </source>
</evidence>
<feature type="domain" description="dUTPase-like" evidence="11">
    <location>
        <begin position="20"/>
        <end position="144"/>
    </location>
</feature>
<evidence type="ECO:0000313" key="15">
    <source>
        <dbReference type="EMBL" id="CAF0777848.1"/>
    </source>
</evidence>
<keyword evidence="5 9" id="KW-0460">Magnesium</keyword>
<dbReference type="EMBL" id="CAJNOH010000010">
    <property type="protein sequence ID" value="CAF0745861.1"/>
    <property type="molecule type" value="Genomic_DNA"/>
</dbReference>
<dbReference type="InterPro" id="IPR008181">
    <property type="entry name" value="dUTPase"/>
</dbReference>
<dbReference type="EMBL" id="CAJNOL010000013">
    <property type="protein sequence ID" value="CAF0743171.1"/>
    <property type="molecule type" value="Genomic_DNA"/>
</dbReference>
<evidence type="ECO:0000256" key="7">
    <source>
        <dbReference type="ARBA" id="ARBA00047686"/>
    </source>
</evidence>
<dbReference type="EMBL" id="CAJNOT010000034">
    <property type="protein sequence ID" value="CAF0790438.1"/>
    <property type="molecule type" value="Genomic_DNA"/>
</dbReference>
<dbReference type="Proteomes" id="UP000663836">
    <property type="component" value="Unassembled WGS sequence"/>
</dbReference>
<dbReference type="UniPathway" id="UPA00610">
    <property type="reaction ID" value="UER00666"/>
</dbReference>
<evidence type="ECO:0000313" key="19">
    <source>
        <dbReference type="EMBL" id="CAF3663312.1"/>
    </source>
</evidence>
<dbReference type="EMBL" id="CAJNOU010000009">
    <property type="protein sequence ID" value="CAF0800463.1"/>
    <property type="molecule type" value="Genomic_DNA"/>
</dbReference>
<evidence type="ECO:0000259" key="11">
    <source>
        <dbReference type="Pfam" id="PF00692"/>
    </source>
</evidence>
<evidence type="ECO:0000256" key="1">
    <source>
        <dbReference type="ARBA" id="ARBA00001946"/>
    </source>
</evidence>
<sequence length="155" mass="16606">MSSSKAVLRFAKLSEHAFSPIKGSAYAAGWDLRSAYDYVLPARGKITAQTDIQIAVPHGCYGRVAPRSGLAAKFGIDTGAGVIDADYRGNVGVVLFNHNDSDFTIKRGDRIAQLICEKIEMAELVEEEKLDETVRGSNGFGSSGGFSHVQNGNSH</sequence>
<evidence type="ECO:0000256" key="9">
    <source>
        <dbReference type="RuleBase" id="RU367024"/>
    </source>
</evidence>
<dbReference type="SUPFAM" id="SSF51283">
    <property type="entry name" value="dUTPase-like"/>
    <property type="match status" value="1"/>
</dbReference>
<comment type="cofactor">
    <cofactor evidence="1 9">
        <name>Mg(2+)</name>
        <dbReference type="ChEBI" id="CHEBI:18420"/>
    </cofactor>
</comment>
<evidence type="ECO:0000313" key="18">
    <source>
        <dbReference type="EMBL" id="CAF3561840.1"/>
    </source>
</evidence>
<evidence type="ECO:0000256" key="10">
    <source>
        <dbReference type="SAM" id="MobiDB-lite"/>
    </source>
</evidence>
<dbReference type="GO" id="GO:0000287">
    <property type="term" value="F:magnesium ion binding"/>
    <property type="evidence" value="ECO:0007669"/>
    <property type="project" value="UniProtKB-UniRule"/>
</dbReference>
<evidence type="ECO:0000313" key="20">
    <source>
        <dbReference type="EMBL" id="CAF3945622.1"/>
    </source>
</evidence>
<evidence type="ECO:0000256" key="3">
    <source>
        <dbReference type="ARBA" id="ARBA00006581"/>
    </source>
</evidence>
<dbReference type="EMBL" id="CAJOBE010004750">
    <property type="protein sequence ID" value="CAF3945622.1"/>
    <property type="molecule type" value="Genomic_DNA"/>
</dbReference>
<keyword evidence="9" id="KW-0479">Metal-binding</keyword>
<evidence type="ECO:0000256" key="2">
    <source>
        <dbReference type="ARBA" id="ARBA00005142"/>
    </source>
</evidence>
<dbReference type="Proteomes" id="UP000663889">
    <property type="component" value="Unassembled WGS sequence"/>
</dbReference>
<evidence type="ECO:0000313" key="13">
    <source>
        <dbReference type="EMBL" id="CAF0744453.1"/>
    </source>
</evidence>
<comment type="caution">
    <text evidence="12">The sequence shown here is derived from an EMBL/GenBank/DDBJ whole genome shotgun (WGS) entry which is preliminary data.</text>
</comment>
<dbReference type="InterPro" id="IPR033704">
    <property type="entry name" value="dUTPase_trimeric"/>
</dbReference>
<name>A0A813P3X5_9BILA</name>
<dbReference type="EMBL" id="CAJNOO010000060">
    <property type="protein sequence ID" value="CAF0777848.1"/>
    <property type="molecule type" value="Genomic_DNA"/>
</dbReference>
<dbReference type="InterPro" id="IPR036157">
    <property type="entry name" value="dUTPase-like_sf"/>
</dbReference>
<reference evidence="12" key="1">
    <citation type="submission" date="2021-02" db="EMBL/GenBank/DDBJ databases">
        <authorList>
            <person name="Nowell W R."/>
        </authorList>
    </citation>
    <scope>NUCLEOTIDE SEQUENCE</scope>
</reference>
<dbReference type="Proteomes" id="UP000663864">
    <property type="component" value="Unassembled WGS sequence"/>
</dbReference>
<evidence type="ECO:0000256" key="8">
    <source>
        <dbReference type="ARBA" id="ARBA00057946"/>
    </source>
</evidence>
<dbReference type="CDD" id="cd07557">
    <property type="entry name" value="trimeric_dUTPase"/>
    <property type="match status" value="1"/>
</dbReference>
<dbReference type="EC" id="3.6.1.23" evidence="9"/>
<evidence type="ECO:0000313" key="17">
    <source>
        <dbReference type="EMBL" id="CAF0800463.1"/>
    </source>
</evidence>
<comment type="catalytic activity">
    <reaction evidence="7 9">
        <text>dUTP + H2O = dUMP + diphosphate + H(+)</text>
        <dbReference type="Rhea" id="RHEA:10248"/>
        <dbReference type="ChEBI" id="CHEBI:15377"/>
        <dbReference type="ChEBI" id="CHEBI:15378"/>
        <dbReference type="ChEBI" id="CHEBI:33019"/>
        <dbReference type="ChEBI" id="CHEBI:61555"/>
        <dbReference type="ChEBI" id="CHEBI:246422"/>
        <dbReference type="EC" id="3.6.1.23"/>
    </reaction>
</comment>
<comment type="function">
    <text evidence="8">Catalyzes the cleavage of 2'-deoxyuridine 5'-triphosphate (dUTP) into 2'-deoxyuridine 5'-monophosphate (dUMP) and inorganic pyrophosphate and through its action efficiently prevents uracil misincorporation into DNA and at the same time provides dUMP, the substrate for de novo thymidylate biosynthesis. Inhibits peroxisome proliferator-activated receptor (PPAR) activity by binding of its N-terminal to PPAR, preventing the latter's dimerization with retinoid X receptor. Essential for embryonic development.</text>
</comment>
<keyword evidence="21" id="KW-1185">Reference proteome</keyword>
<comment type="pathway">
    <text evidence="2 9">Pyrimidine metabolism; dUMP biosynthesis; dUMP from dCTP (dUTP route): step 2/2.</text>
</comment>
<dbReference type="Gene3D" id="2.70.40.10">
    <property type="match status" value="1"/>
</dbReference>
<dbReference type="NCBIfam" id="NF001862">
    <property type="entry name" value="PRK00601.1"/>
    <property type="match status" value="1"/>
</dbReference>
<comment type="similarity">
    <text evidence="3 9">Belongs to the dUTPase family.</text>
</comment>
<dbReference type="PANTHER" id="PTHR11241">
    <property type="entry name" value="DEOXYURIDINE 5'-TRIPHOSPHATE NUCLEOTIDOHYDROLASE"/>
    <property type="match status" value="1"/>
</dbReference>
<gene>
    <name evidence="20" type="ORF">FNK824_LOCUS22923</name>
    <name evidence="19" type="ORF">JBS370_LOCUS7051</name>
    <name evidence="12" type="ORF">JXQ802_LOCUS1248</name>
    <name evidence="13" type="ORF">JXQ802_LOCUS1322</name>
    <name evidence="18" type="ORF">OTI717_LOCUS4845</name>
    <name evidence="14" type="ORF">PYM288_LOCUS1819</name>
    <name evidence="15" type="ORF">RFH988_LOCUS2724</name>
    <name evidence="17" type="ORF">SEV965_LOCUS601</name>
    <name evidence="16" type="ORF">ZHD862_LOCUS1878</name>
</gene>
<dbReference type="OrthoDB" id="419889at2759"/>
<dbReference type="GO" id="GO:0046081">
    <property type="term" value="P:dUTP catabolic process"/>
    <property type="evidence" value="ECO:0007669"/>
    <property type="project" value="UniProtKB-UniRule"/>
</dbReference>
<evidence type="ECO:0000256" key="4">
    <source>
        <dbReference type="ARBA" id="ARBA00022801"/>
    </source>
</evidence>
<dbReference type="FunFam" id="2.70.40.10:FF:000004">
    <property type="entry name" value="Deoxyuridine triphosphatase"/>
    <property type="match status" value="1"/>
</dbReference>
<dbReference type="Proteomes" id="UP000663854">
    <property type="component" value="Unassembled WGS sequence"/>
</dbReference>
<evidence type="ECO:0000313" key="12">
    <source>
        <dbReference type="EMBL" id="CAF0743171.1"/>
    </source>
</evidence>
<dbReference type="EMBL" id="CAJOBD010000409">
    <property type="protein sequence ID" value="CAF3663312.1"/>
    <property type="molecule type" value="Genomic_DNA"/>
</dbReference>
<protein>
    <recommendedName>
        <fullName evidence="9">Deoxyuridine 5'-triphosphate nucleotidohydrolase</fullName>
        <shortName evidence="9">dUTPase</shortName>
        <ecNumber evidence="9">3.6.1.23</ecNumber>
    </recommendedName>
    <alternativeName>
        <fullName evidence="9">dUTP pyrophosphatase</fullName>
    </alternativeName>
</protein>
<evidence type="ECO:0000313" key="16">
    <source>
        <dbReference type="EMBL" id="CAF0790438.1"/>
    </source>
</evidence>
<dbReference type="PANTHER" id="PTHR11241:SF0">
    <property type="entry name" value="DEOXYURIDINE 5'-TRIPHOSPHATE NUCLEOTIDOHYDROLASE"/>
    <property type="match status" value="1"/>
</dbReference>
<dbReference type="AlphaFoldDB" id="A0A813P3X5"/>
<keyword evidence="4 9" id="KW-0378">Hydrolase</keyword>
<dbReference type="Pfam" id="PF00692">
    <property type="entry name" value="dUTPase"/>
    <property type="match status" value="1"/>
</dbReference>
<dbReference type="Proteomes" id="UP000663874">
    <property type="component" value="Unassembled WGS sequence"/>
</dbReference>
<comment type="function">
    <text evidence="9">Involved in nucleotide metabolism via production of dUMP, the immediate precursor of thymidine nucleotides, and decreases the intracellular concentration of dUTP so that uracil cannot be incorporated into DNA.</text>
</comment>
<feature type="region of interest" description="Disordered" evidence="10">
    <location>
        <begin position="136"/>
        <end position="155"/>
    </location>
</feature>
<dbReference type="EMBL" id="CAJOAX010000302">
    <property type="protein sequence ID" value="CAF3561840.1"/>
    <property type="molecule type" value="Genomic_DNA"/>
</dbReference>
<organism evidence="12 21">
    <name type="scientific">Rotaria sordida</name>
    <dbReference type="NCBI Taxonomy" id="392033"/>
    <lineage>
        <taxon>Eukaryota</taxon>
        <taxon>Metazoa</taxon>
        <taxon>Spiralia</taxon>
        <taxon>Gnathifera</taxon>
        <taxon>Rotifera</taxon>
        <taxon>Eurotatoria</taxon>
        <taxon>Bdelloidea</taxon>
        <taxon>Philodinida</taxon>
        <taxon>Philodinidae</taxon>
        <taxon>Rotaria</taxon>
    </lineage>
</organism>
<dbReference type="Proteomes" id="UP000663870">
    <property type="component" value="Unassembled WGS sequence"/>
</dbReference>
<dbReference type="Proteomes" id="UP000663882">
    <property type="component" value="Unassembled WGS sequence"/>
</dbReference>
<evidence type="ECO:0000313" key="14">
    <source>
        <dbReference type="EMBL" id="CAF0745861.1"/>
    </source>
</evidence>